<dbReference type="EnsemblPlants" id="Pp3c26_4950V3.2">
    <property type="protein sequence ID" value="PAC:32918299.CDS.1"/>
    <property type="gene ID" value="Pp3c26_4950"/>
</dbReference>
<gene>
    <name evidence="1" type="primary">LOC112278058</name>
</gene>
<reference evidence="1" key="3">
    <citation type="submission" date="2020-12" db="UniProtKB">
        <authorList>
            <consortium name="EnsemblPlants"/>
        </authorList>
    </citation>
    <scope>IDENTIFICATION</scope>
</reference>
<protein>
    <submittedName>
        <fullName evidence="1">Uncharacterized protein</fullName>
    </submittedName>
</protein>
<sequence>MDYSLAAVKMFISHLKPAKPATELTQNGGTAFAIGSLVFQRAWLQVTRSLSSSFCSEFRVVQTMLFIWMHCDGSKCFYYFSSVSALACSNCAETIGFSCLHRTLS</sequence>
<dbReference type="Gramene" id="Pp3c26_4950V3.2">
    <property type="protein sequence ID" value="PAC:32918299.CDS.1"/>
    <property type="gene ID" value="Pp3c26_4950"/>
</dbReference>
<evidence type="ECO:0000313" key="2">
    <source>
        <dbReference type="Proteomes" id="UP000006727"/>
    </source>
</evidence>
<reference evidence="1 2" key="1">
    <citation type="journal article" date="2008" name="Science">
        <title>The Physcomitrella genome reveals evolutionary insights into the conquest of land by plants.</title>
        <authorList>
            <person name="Rensing S."/>
            <person name="Lang D."/>
            <person name="Zimmer A."/>
            <person name="Terry A."/>
            <person name="Salamov A."/>
            <person name="Shapiro H."/>
            <person name="Nishiyama T."/>
            <person name="Perroud P.-F."/>
            <person name="Lindquist E."/>
            <person name="Kamisugi Y."/>
            <person name="Tanahashi T."/>
            <person name="Sakakibara K."/>
            <person name="Fujita T."/>
            <person name="Oishi K."/>
            <person name="Shin-I T."/>
            <person name="Kuroki Y."/>
            <person name="Toyoda A."/>
            <person name="Suzuki Y."/>
            <person name="Hashimoto A."/>
            <person name="Yamaguchi K."/>
            <person name="Sugano A."/>
            <person name="Kohara Y."/>
            <person name="Fujiyama A."/>
            <person name="Anterola A."/>
            <person name="Aoki S."/>
            <person name="Ashton N."/>
            <person name="Barbazuk W.B."/>
            <person name="Barker E."/>
            <person name="Bennetzen J."/>
            <person name="Bezanilla M."/>
            <person name="Blankenship R."/>
            <person name="Cho S.H."/>
            <person name="Dutcher S."/>
            <person name="Estelle M."/>
            <person name="Fawcett J.A."/>
            <person name="Gundlach H."/>
            <person name="Hanada K."/>
            <person name="Heyl A."/>
            <person name="Hicks K.A."/>
            <person name="Hugh J."/>
            <person name="Lohr M."/>
            <person name="Mayer K."/>
            <person name="Melkozernov A."/>
            <person name="Murata T."/>
            <person name="Nelson D."/>
            <person name="Pils B."/>
            <person name="Prigge M."/>
            <person name="Reiss B."/>
            <person name="Renner T."/>
            <person name="Rombauts S."/>
            <person name="Rushton P."/>
            <person name="Sanderfoot A."/>
            <person name="Schween G."/>
            <person name="Shiu S.-H."/>
            <person name="Stueber K."/>
            <person name="Theodoulou F.L."/>
            <person name="Tu H."/>
            <person name="Van de Peer Y."/>
            <person name="Verrier P.J."/>
            <person name="Waters E."/>
            <person name="Wood A."/>
            <person name="Yang L."/>
            <person name="Cove D."/>
            <person name="Cuming A."/>
            <person name="Hasebe M."/>
            <person name="Lucas S."/>
            <person name="Mishler D.B."/>
            <person name="Reski R."/>
            <person name="Grigoriev I."/>
            <person name="Quatrano R.S."/>
            <person name="Boore J.L."/>
        </authorList>
    </citation>
    <scope>NUCLEOTIDE SEQUENCE [LARGE SCALE GENOMIC DNA]</scope>
    <source>
        <strain evidence="1 2">cv. Gransden 2004</strain>
    </source>
</reference>
<dbReference type="AlphaFoldDB" id="A0A7I3Z2U6"/>
<proteinExistence type="predicted"/>
<evidence type="ECO:0000313" key="1">
    <source>
        <dbReference type="EnsemblPlants" id="PAC:32918299.CDS.1"/>
    </source>
</evidence>
<dbReference type="EMBL" id="ABEU02000026">
    <property type="status" value="NOT_ANNOTATED_CDS"/>
    <property type="molecule type" value="Genomic_DNA"/>
</dbReference>
<keyword evidence="2" id="KW-1185">Reference proteome</keyword>
<dbReference type="Proteomes" id="UP000006727">
    <property type="component" value="Chromosome 26"/>
</dbReference>
<accession>A0A7I3Z2U6</accession>
<name>A0A7I3Z2U6_PHYPA</name>
<reference evidence="1 2" key="2">
    <citation type="journal article" date="2018" name="Plant J.">
        <title>The Physcomitrella patens chromosome-scale assembly reveals moss genome structure and evolution.</title>
        <authorList>
            <person name="Lang D."/>
            <person name="Ullrich K.K."/>
            <person name="Murat F."/>
            <person name="Fuchs J."/>
            <person name="Jenkins J."/>
            <person name="Haas F.B."/>
            <person name="Piednoel M."/>
            <person name="Gundlach H."/>
            <person name="Van Bel M."/>
            <person name="Meyberg R."/>
            <person name="Vives C."/>
            <person name="Morata J."/>
            <person name="Symeonidi A."/>
            <person name="Hiss M."/>
            <person name="Muchero W."/>
            <person name="Kamisugi Y."/>
            <person name="Saleh O."/>
            <person name="Blanc G."/>
            <person name="Decker E.L."/>
            <person name="van Gessel N."/>
            <person name="Grimwood J."/>
            <person name="Hayes R.D."/>
            <person name="Graham S.W."/>
            <person name="Gunter L.E."/>
            <person name="McDaniel S.F."/>
            <person name="Hoernstein S.N.W."/>
            <person name="Larsson A."/>
            <person name="Li F.W."/>
            <person name="Perroud P.F."/>
            <person name="Phillips J."/>
            <person name="Ranjan P."/>
            <person name="Rokshar D.S."/>
            <person name="Rothfels C.J."/>
            <person name="Schneider L."/>
            <person name="Shu S."/>
            <person name="Stevenson D.W."/>
            <person name="Thummler F."/>
            <person name="Tillich M."/>
            <person name="Villarreal Aguilar J.C."/>
            <person name="Widiez T."/>
            <person name="Wong G.K."/>
            <person name="Wymore A."/>
            <person name="Zhang Y."/>
            <person name="Zimmer A.D."/>
            <person name="Quatrano R.S."/>
            <person name="Mayer K.F.X."/>
            <person name="Goodstein D."/>
            <person name="Casacuberta J.M."/>
            <person name="Vandepoele K."/>
            <person name="Reski R."/>
            <person name="Cuming A.C."/>
            <person name="Tuskan G.A."/>
            <person name="Maumus F."/>
            <person name="Salse J."/>
            <person name="Schmutz J."/>
            <person name="Rensing S.A."/>
        </authorList>
    </citation>
    <scope>NUCLEOTIDE SEQUENCE [LARGE SCALE GENOMIC DNA]</scope>
    <source>
        <strain evidence="1 2">cv. Gransden 2004</strain>
    </source>
</reference>
<organism evidence="1 2">
    <name type="scientific">Physcomitrium patens</name>
    <name type="common">Spreading-leaved earth moss</name>
    <name type="synonym">Physcomitrella patens</name>
    <dbReference type="NCBI Taxonomy" id="3218"/>
    <lineage>
        <taxon>Eukaryota</taxon>
        <taxon>Viridiplantae</taxon>
        <taxon>Streptophyta</taxon>
        <taxon>Embryophyta</taxon>
        <taxon>Bryophyta</taxon>
        <taxon>Bryophytina</taxon>
        <taxon>Bryopsida</taxon>
        <taxon>Funariidae</taxon>
        <taxon>Funariales</taxon>
        <taxon>Funariaceae</taxon>
        <taxon>Physcomitrium</taxon>
    </lineage>
</organism>